<proteinExistence type="inferred from homology"/>
<dbReference type="GO" id="GO:0009166">
    <property type="term" value="P:nucleotide catabolic process"/>
    <property type="evidence" value="ECO:0007669"/>
    <property type="project" value="InterPro"/>
</dbReference>
<evidence type="ECO:0000256" key="3">
    <source>
        <dbReference type="SAM" id="Phobius"/>
    </source>
</evidence>
<protein>
    <submittedName>
        <fullName evidence="5">5'-nucleotidase</fullName>
    </submittedName>
</protein>
<dbReference type="InterPro" id="IPR006146">
    <property type="entry name" value="5'-Nucleotdase_CS"/>
</dbReference>
<dbReference type="InterPro" id="IPR004843">
    <property type="entry name" value="Calcineurin-like_PHP"/>
</dbReference>
<dbReference type="InterPro" id="IPR029052">
    <property type="entry name" value="Metallo-depent_PP-like"/>
</dbReference>
<dbReference type="PROSITE" id="PS00786">
    <property type="entry name" value="5_NUCLEOTIDASE_2"/>
    <property type="match status" value="1"/>
</dbReference>
<dbReference type="Proteomes" id="UP000191055">
    <property type="component" value="Unassembled WGS sequence"/>
</dbReference>
<dbReference type="PANTHER" id="PTHR11575">
    <property type="entry name" value="5'-NUCLEOTIDASE-RELATED"/>
    <property type="match status" value="1"/>
</dbReference>
<keyword evidence="2" id="KW-0378">Hydrolase</keyword>
<evidence type="ECO:0000256" key="2">
    <source>
        <dbReference type="RuleBase" id="RU362119"/>
    </source>
</evidence>
<dbReference type="Gene3D" id="3.60.21.10">
    <property type="match status" value="1"/>
</dbReference>
<accession>A0A1T5EWH3</accession>
<keyword evidence="6" id="KW-1185">Reference proteome</keyword>
<feature type="transmembrane region" description="Helical" evidence="3">
    <location>
        <begin position="7"/>
        <end position="25"/>
    </location>
</feature>
<gene>
    <name evidence="5" type="ORF">SAMN03080601_01422</name>
</gene>
<dbReference type="GO" id="GO:0046872">
    <property type="term" value="F:metal ion binding"/>
    <property type="evidence" value="ECO:0007669"/>
    <property type="project" value="InterPro"/>
</dbReference>
<comment type="similarity">
    <text evidence="1 2">Belongs to the 5'-nucleotidase family.</text>
</comment>
<dbReference type="CDD" id="cd00845">
    <property type="entry name" value="MPP_UshA_N_like"/>
    <property type="match status" value="1"/>
</dbReference>
<reference evidence="5 6" key="1">
    <citation type="submission" date="2017-02" db="EMBL/GenBank/DDBJ databases">
        <authorList>
            <person name="Peterson S.W."/>
        </authorList>
    </citation>
    <scope>NUCLEOTIDE SEQUENCE [LARGE SCALE GENOMIC DNA]</scope>
    <source>
        <strain evidence="5 6">DSM 24412</strain>
    </source>
</reference>
<evidence type="ECO:0000256" key="1">
    <source>
        <dbReference type="ARBA" id="ARBA00006654"/>
    </source>
</evidence>
<keyword evidence="2" id="KW-0547">Nucleotide-binding</keyword>
<keyword evidence="3" id="KW-0812">Transmembrane</keyword>
<dbReference type="InterPro" id="IPR006179">
    <property type="entry name" value="5_nucleotidase/apyrase"/>
</dbReference>
<dbReference type="PROSITE" id="PS51257">
    <property type="entry name" value="PROKAR_LIPOPROTEIN"/>
    <property type="match status" value="1"/>
</dbReference>
<evidence type="ECO:0000259" key="4">
    <source>
        <dbReference type="Pfam" id="PF00149"/>
    </source>
</evidence>
<sequence length="306" mass="34558">MYYNRQFSNRIYSAIFLMLIFSVFYSCNNANETRITILHTNDLHSHIEPLPENHGRFPGMGGFARISTIINQIRENTEHVLVFDSGDMFQGTPYFNFYEGSLELRLMSKMGYDAATLGNHEFDNGIESLSNQLKYANFPFISTNYDVEGTLLDGKIKEYHIIETGGIRIGIIGLGVDPDGLVAPHHVDGLKWLDPVVTGDKTAELLKTQYHCDIIIALSHLGFDMGEDRFDDLKVAAQSHHIDVILGGHTHRFMEEPRFVTNLSGKEVIIWQSGQNGVQMGRLDFVFRRGKQTELVNASTIAIKLD</sequence>
<dbReference type="PROSITE" id="PS00785">
    <property type="entry name" value="5_NUCLEOTIDASE_1"/>
    <property type="match status" value="1"/>
</dbReference>
<dbReference type="GO" id="GO:0016788">
    <property type="term" value="F:hydrolase activity, acting on ester bonds"/>
    <property type="evidence" value="ECO:0007669"/>
    <property type="project" value="InterPro"/>
</dbReference>
<evidence type="ECO:0000313" key="5">
    <source>
        <dbReference type="EMBL" id="SKB88060.1"/>
    </source>
</evidence>
<dbReference type="Pfam" id="PF00149">
    <property type="entry name" value="Metallophos"/>
    <property type="match status" value="1"/>
</dbReference>
<evidence type="ECO:0000313" key="6">
    <source>
        <dbReference type="Proteomes" id="UP000191055"/>
    </source>
</evidence>
<dbReference type="PANTHER" id="PTHR11575:SF24">
    <property type="entry name" value="5'-NUCLEOTIDASE"/>
    <property type="match status" value="1"/>
</dbReference>
<dbReference type="EMBL" id="FUYV01000006">
    <property type="protein sequence ID" value="SKB88060.1"/>
    <property type="molecule type" value="Genomic_DNA"/>
</dbReference>
<feature type="domain" description="Calcineurin-like phosphoesterase" evidence="4">
    <location>
        <begin position="36"/>
        <end position="252"/>
    </location>
</feature>
<dbReference type="AlphaFoldDB" id="A0A1T5EWH3"/>
<dbReference type="STRING" id="889453.SAMN03080601_01422"/>
<organism evidence="5 6">
    <name type="scientific">Alkalitalea saponilacus</name>
    <dbReference type="NCBI Taxonomy" id="889453"/>
    <lineage>
        <taxon>Bacteria</taxon>
        <taxon>Pseudomonadati</taxon>
        <taxon>Bacteroidota</taxon>
        <taxon>Bacteroidia</taxon>
        <taxon>Marinilabiliales</taxon>
        <taxon>Marinilabiliaceae</taxon>
        <taxon>Alkalitalea</taxon>
    </lineage>
</organism>
<dbReference type="GO" id="GO:0000166">
    <property type="term" value="F:nucleotide binding"/>
    <property type="evidence" value="ECO:0007669"/>
    <property type="project" value="UniProtKB-KW"/>
</dbReference>
<dbReference type="SUPFAM" id="SSF56300">
    <property type="entry name" value="Metallo-dependent phosphatases"/>
    <property type="match status" value="1"/>
</dbReference>
<keyword evidence="3" id="KW-1133">Transmembrane helix</keyword>
<name>A0A1T5EWH3_9BACT</name>
<dbReference type="PRINTS" id="PR01607">
    <property type="entry name" value="APYRASEFAMLY"/>
</dbReference>
<keyword evidence="3" id="KW-0472">Membrane</keyword>